<evidence type="ECO:0000313" key="1">
    <source>
        <dbReference type="EMBL" id="JAH00863.1"/>
    </source>
</evidence>
<reference evidence="1" key="2">
    <citation type="journal article" date="2015" name="Fish Shellfish Immunol.">
        <title>Early steps in the European eel (Anguilla anguilla)-Vibrio vulnificus interaction in the gills: Role of the RtxA13 toxin.</title>
        <authorList>
            <person name="Callol A."/>
            <person name="Pajuelo D."/>
            <person name="Ebbesson L."/>
            <person name="Teles M."/>
            <person name="MacKenzie S."/>
            <person name="Amaro C."/>
        </authorList>
    </citation>
    <scope>NUCLEOTIDE SEQUENCE</scope>
</reference>
<accession>A0A0E9PAK5</accession>
<dbReference type="AlphaFoldDB" id="A0A0E9PAK5"/>
<protein>
    <submittedName>
        <fullName evidence="1">Uncharacterized protein</fullName>
    </submittedName>
</protein>
<organism evidence="1">
    <name type="scientific">Anguilla anguilla</name>
    <name type="common">European freshwater eel</name>
    <name type="synonym">Muraena anguilla</name>
    <dbReference type="NCBI Taxonomy" id="7936"/>
    <lineage>
        <taxon>Eukaryota</taxon>
        <taxon>Metazoa</taxon>
        <taxon>Chordata</taxon>
        <taxon>Craniata</taxon>
        <taxon>Vertebrata</taxon>
        <taxon>Euteleostomi</taxon>
        <taxon>Actinopterygii</taxon>
        <taxon>Neopterygii</taxon>
        <taxon>Teleostei</taxon>
        <taxon>Anguilliformes</taxon>
        <taxon>Anguillidae</taxon>
        <taxon>Anguilla</taxon>
    </lineage>
</organism>
<reference evidence="1" key="1">
    <citation type="submission" date="2014-11" db="EMBL/GenBank/DDBJ databases">
        <authorList>
            <person name="Amaro Gonzalez C."/>
        </authorList>
    </citation>
    <scope>NUCLEOTIDE SEQUENCE</scope>
</reference>
<dbReference type="EMBL" id="GBXM01107714">
    <property type="protein sequence ID" value="JAH00863.1"/>
    <property type="molecule type" value="Transcribed_RNA"/>
</dbReference>
<proteinExistence type="predicted"/>
<sequence>MSMHACTHECMRECMHMYILACMRACTYKYVRVCMITYMRARTLYSRTEINF</sequence>
<name>A0A0E9PAK5_ANGAN</name>